<dbReference type="PANTHER" id="PTHR14362:SF2">
    <property type="entry name" value="COILED-COIL DOMAIN-CONTAINING PROTEIN 81"/>
    <property type="match status" value="1"/>
</dbReference>
<feature type="compositionally biased region" description="Polar residues" evidence="1">
    <location>
        <begin position="319"/>
        <end position="331"/>
    </location>
</feature>
<dbReference type="PANTHER" id="PTHR14362">
    <property type="entry name" value="COILED-COIL DOMAIN-CONTAINING PROTEIN 81"/>
    <property type="match status" value="1"/>
</dbReference>
<dbReference type="AlphaFoldDB" id="A0A6S7FPM6"/>
<organism evidence="4 5">
    <name type="scientific">Paramuricea clavata</name>
    <name type="common">Red gorgonian</name>
    <name type="synonym">Violescent sea-whip</name>
    <dbReference type="NCBI Taxonomy" id="317549"/>
    <lineage>
        <taxon>Eukaryota</taxon>
        <taxon>Metazoa</taxon>
        <taxon>Cnidaria</taxon>
        <taxon>Anthozoa</taxon>
        <taxon>Octocorallia</taxon>
        <taxon>Malacalcyonacea</taxon>
        <taxon>Plexauridae</taxon>
        <taxon>Paramuricea</taxon>
    </lineage>
</organism>
<name>A0A6S7FPM6_PARCT</name>
<evidence type="ECO:0000313" key="5">
    <source>
        <dbReference type="Proteomes" id="UP001152795"/>
    </source>
</evidence>
<evidence type="ECO:0000259" key="2">
    <source>
        <dbReference type="Pfam" id="PF14908"/>
    </source>
</evidence>
<feature type="region of interest" description="Disordered" evidence="1">
    <location>
        <begin position="210"/>
        <end position="334"/>
    </location>
</feature>
<dbReference type="InterPro" id="IPR026295">
    <property type="entry name" value="CCD81"/>
</dbReference>
<dbReference type="OrthoDB" id="125906at2759"/>
<feature type="domain" description="CCDC81 HU" evidence="2">
    <location>
        <begin position="8"/>
        <end position="93"/>
    </location>
</feature>
<dbReference type="InterPro" id="IPR040673">
    <property type="entry name" value="CCDC81_HU_dom_2"/>
</dbReference>
<proteinExistence type="predicted"/>
<dbReference type="GO" id="GO:0005815">
    <property type="term" value="C:microtubule organizing center"/>
    <property type="evidence" value="ECO:0007669"/>
    <property type="project" value="TreeGrafter"/>
</dbReference>
<feature type="domain" description="CCDC81 HU" evidence="3">
    <location>
        <begin position="104"/>
        <end position="178"/>
    </location>
</feature>
<keyword evidence="5" id="KW-1185">Reference proteome</keyword>
<feature type="compositionally biased region" description="Low complexity" evidence="1">
    <location>
        <begin position="308"/>
        <end position="318"/>
    </location>
</feature>
<reference evidence="4" key="1">
    <citation type="submission" date="2020-04" db="EMBL/GenBank/DDBJ databases">
        <authorList>
            <person name="Alioto T."/>
            <person name="Alioto T."/>
            <person name="Gomez Garrido J."/>
        </authorList>
    </citation>
    <scope>NUCLEOTIDE SEQUENCE</scope>
    <source>
        <strain evidence="4">A484AB</strain>
    </source>
</reference>
<evidence type="ECO:0000313" key="4">
    <source>
        <dbReference type="EMBL" id="CAB3978852.1"/>
    </source>
</evidence>
<protein>
    <submittedName>
        <fullName evidence="4">Uncharacterized protein</fullName>
    </submittedName>
</protein>
<dbReference type="EMBL" id="CACRXK020000147">
    <property type="protein sequence ID" value="CAB3978852.1"/>
    <property type="molecule type" value="Genomic_DNA"/>
</dbReference>
<evidence type="ECO:0000259" key="3">
    <source>
        <dbReference type="Pfam" id="PF18289"/>
    </source>
</evidence>
<dbReference type="Pfam" id="PF14908">
    <property type="entry name" value="HU-CCDC81_euk_1"/>
    <property type="match status" value="1"/>
</dbReference>
<evidence type="ECO:0000256" key="1">
    <source>
        <dbReference type="SAM" id="MobiDB-lite"/>
    </source>
</evidence>
<sequence>MAEVEPSLFTEIKKNKFSSISKFSEEDVAAVWENVSRFVEKQMGNQKGVNIPGLGSFTFSQRNLDMGHGRQVIVVQRPVFQLAEKFAQTHALNYTKHYVTGQIPILPLNFTVIASDLPYPREVVESCVKEVLQAVSRSLHVKRNVEFIFSGIGCLSLRDARVKMKFYKEFVKSMDNTGELVNALRNRPDTTDSVFSEIINFRPNTGNTVVLPRISLNPDDKKRKDNSGAPESRDSRKSSNVDDNPVMTTIEECKDDERLATPIAPVLTPRTPTRAQSLAYEAKQSPVIPDDPNKVPHRPLSSPHNIRLRQLSRLSRSRNGSPSQSQASPKTTAKKVVVKSPGFRCCHNNKAGQELCYLCHQRSRKNIPIYLAEENKRREQEDDRCLQQYQHTKDLDAVLREQAKQFTNRKINQATAAFNVGVAEAIKEKKNARPLEFHRSFLFHNRALTPPYSLKQAEYSNDLQKQVDEKNYLMLKEKSDHEFLDRLEQVQLAEELAQQREQYLEDKKFDEQNYRDALNAQVQLKSLPIPAAEPDSAEPIFGKNDATPEKLNEERERARKLYHEQLAMVADKKRAAILHDLTAQREESEMLEKIKRELRLDRAQHYYESLKTRRTLEKSWAENMRRKQEREHEECLRARTFIYLREMWWKFYWSNDFSGSKRSFQF</sequence>
<comment type="caution">
    <text evidence="4">The sequence shown here is derived from an EMBL/GenBank/DDBJ whole genome shotgun (WGS) entry which is preliminary data.</text>
</comment>
<accession>A0A6S7FPM6</accession>
<dbReference type="Proteomes" id="UP001152795">
    <property type="component" value="Unassembled WGS sequence"/>
</dbReference>
<feature type="compositionally biased region" description="Basic and acidic residues" evidence="1">
    <location>
        <begin position="218"/>
        <end position="240"/>
    </location>
</feature>
<dbReference type="Pfam" id="PF18289">
    <property type="entry name" value="HU-CCDC81_euk_2"/>
    <property type="match status" value="1"/>
</dbReference>
<gene>
    <name evidence="4" type="ORF">PACLA_8A006066</name>
</gene>
<dbReference type="InterPro" id="IPR028034">
    <property type="entry name" value="HU-CCDC81"/>
</dbReference>